<evidence type="ECO:0000313" key="4">
    <source>
        <dbReference type="Proteomes" id="UP000540787"/>
    </source>
</evidence>
<evidence type="ECO:0000256" key="1">
    <source>
        <dbReference type="SAM" id="Phobius"/>
    </source>
</evidence>
<dbReference type="AlphaFoldDB" id="A0A7W9X4F6"/>
<dbReference type="InterPro" id="IPR041916">
    <property type="entry name" value="Anti_sigma_zinc_sf"/>
</dbReference>
<reference evidence="3 4" key="1">
    <citation type="submission" date="2020-08" db="EMBL/GenBank/DDBJ databases">
        <title>The Agave Microbiome: Exploring the role of microbial communities in plant adaptations to desert environments.</title>
        <authorList>
            <person name="Partida-Martinez L.P."/>
        </authorList>
    </citation>
    <scope>NUCLEOTIDE SEQUENCE [LARGE SCALE GENOMIC DNA]</scope>
    <source>
        <strain evidence="3 4">AT3.2</strain>
    </source>
</reference>
<proteinExistence type="predicted"/>
<comment type="caution">
    <text evidence="3">The sequence shown here is derived from an EMBL/GenBank/DDBJ whole genome shotgun (WGS) entry which is preliminary data.</text>
</comment>
<evidence type="ECO:0000259" key="2">
    <source>
        <dbReference type="Pfam" id="PF13490"/>
    </source>
</evidence>
<name>A0A7W9X4F6_9BURK</name>
<keyword evidence="4" id="KW-1185">Reference proteome</keyword>
<gene>
    <name evidence="3" type="ORF">HD842_004201</name>
</gene>
<keyword evidence="1" id="KW-0472">Membrane</keyword>
<keyword evidence="1" id="KW-1133">Transmembrane helix</keyword>
<dbReference type="Pfam" id="PF13490">
    <property type="entry name" value="zf-HC2"/>
    <property type="match status" value="1"/>
</dbReference>
<organism evidence="3 4">
    <name type="scientific">Massilia aurea</name>
    <dbReference type="NCBI Taxonomy" id="373040"/>
    <lineage>
        <taxon>Bacteria</taxon>
        <taxon>Pseudomonadati</taxon>
        <taxon>Pseudomonadota</taxon>
        <taxon>Betaproteobacteria</taxon>
        <taxon>Burkholderiales</taxon>
        <taxon>Oxalobacteraceae</taxon>
        <taxon>Telluria group</taxon>
        <taxon>Massilia</taxon>
    </lineage>
</organism>
<dbReference type="Proteomes" id="UP000540787">
    <property type="component" value="Unassembled WGS sequence"/>
</dbReference>
<feature type="domain" description="Putative zinc-finger" evidence="2">
    <location>
        <begin position="12"/>
        <end position="45"/>
    </location>
</feature>
<dbReference type="EMBL" id="JACHBX010000005">
    <property type="protein sequence ID" value="MBB6136024.1"/>
    <property type="molecule type" value="Genomic_DNA"/>
</dbReference>
<feature type="transmembrane region" description="Helical" evidence="1">
    <location>
        <begin position="104"/>
        <end position="124"/>
    </location>
</feature>
<accession>A0A7W9X4F6</accession>
<dbReference type="Gene3D" id="1.10.10.1320">
    <property type="entry name" value="Anti-sigma factor, zinc-finger domain"/>
    <property type="match status" value="1"/>
</dbReference>
<protein>
    <submittedName>
        <fullName evidence="3">Anti-sigma factor RsiW</fullName>
    </submittedName>
</protein>
<dbReference type="RefSeq" id="WP_183556931.1">
    <property type="nucleotide sequence ID" value="NZ_JACHBX010000005.1"/>
</dbReference>
<dbReference type="InterPro" id="IPR027383">
    <property type="entry name" value="Znf_put"/>
</dbReference>
<sequence length="223" mass="23428">MTRESDREAAHREAQDLLPWLANGRLDGAELRRVQAHLATCATCRADLDTLYTLQDVGDLPAPGLDVDKAFARLLPQLDAVAPADAAPVIPGWRTRLAANDGRWLRAAVGLQFCAIVVLGALLVRPSGDTQMAAQVAVQDDAYRVLGADTGADSIVAVTFKPATPEHELRRIVTASGAHIVGGPTVTGAWMLGSAQAPADVAARLRTESAVTLAEPLGMQASP</sequence>
<keyword evidence="1" id="KW-0812">Transmembrane</keyword>
<evidence type="ECO:0000313" key="3">
    <source>
        <dbReference type="EMBL" id="MBB6136024.1"/>
    </source>
</evidence>